<dbReference type="Proteomes" id="UP000774617">
    <property type="component" value="Unassembled WGS sequence"/>
</dbReference>
<evidence type="ECO:0000313" key="1">
    <source>
        <dbReference type="EMBL" id="KAH7044075.1"/>
    </source>
</evidence>
<name>A0ABQ8G739_9PEZI</name>
<keyword evidence="2" id="KW-1185">Reference proteome</keyword>
<evidence type="ECO:0000313" key="2">
    <source>
        <dbReference type="Proteomes" id="UP000774617"/>
    </source>
</evidence>
<accession>A0ABQ8G739</accession>
<organism evidence="1 2">
    <name type="scientific">Macrophomina phaseolina</name>
    <dbReference type="NCBI Taxonomy" id="35725"/>
    <lineage>
        <taxon>Eukaryota</taxon>
        <taxon>Fungi</taxon>
        <taxon>Dikarya</taxon>
        <taxon>Ascomycota</taxon>
        <taxon>Pezizomycotina</taxon>
        <taxon>Dothideomycetes</taxon>
        <taxon>Dothideomycetes incertae sedis</taxon>
        <taxon>Botryosphaeriales</taxon>
        <taxon>Botryosphaeriaceae</taxon>
        <taxon>Macrophomina</taxon>
    </lineage>
</organism>
<sequence length="104" mass="11680">MGRDFGSDREEIDRWANSFNPKLGTNEGASTTMVAALDPALNGNVAIHMDCNEVILTKKKYIEVKGHNIFLEVCQFKDAEAYAVDPEKAEKLWTLSEELVNQTF</sequence>
<reference evidence="1 2" key="1">
    <citation type="journal article" date="2021" name="Nat. Commun.">
        <title>Genetic determinants of endophytism in the Arabidopsis root mycobiome.</title>
        <authorList>
            <person name="Mesny F."/>
            <person name="Miyauchi S."/>
            <person name="Thiergart T."/>
            <person name="Pickel B."/>
            <person name="Atanasova L."/>
            <person name="Karlsson M."/>
            <person name="Huettel B."/>
            <person name="Barry K.W."/>
            <person name="Haridas S."/>
            <person name="Chen C."/>
            <person name="Bauer D."/>
            <person name="Andreopoulos W."/>
            <person name="Pangilinan J."/>
            <person name="LaButti K."/>
            <person name="Riley R."/>
            <person name="Lipzen A."/>
            <person name="Clum A."/>
            <person name="Drula E."/>
            <person name="Henrissat B."/>
            <person name="Kohler A."/>
            <person name="Grigoriev I.V."/>
            <person name="Martin F.M."/>
            <person name="Hacquard S."/>
        </authorList>
    </citation>
    <scope>NUCLEOTIDE SEQUENCE [LARGE SCALE GENOMIC DNA]</scope>
    <source>
        <strain evidence="1 2">MPI-SDFR-AT-0080</strain>
    </source>
</reference>
<proteinExistence type="predicted"/>
<comment type="caution">
    <text evidence="1">The sequence shown here is derived from an EMBL/GenBank/DDBJ whole genome shotgun (WGS) entry which is preliminary data.</text>
</comment>
<protein>
    <submittedName>
        <fullName evidence="1">Uncharacterized protein</fullName>
    </submittedName>
</protein>
<gene>
    <name evidence="1" type="ORF">B0J12DRAFT_701799</name>
</gene>
<dbReference type="EMBL" id="JAGTJR010000021">
    <property type="protein sequence ID" value="KAH7044075.1"/>
    <property type="molecule type" value="Genomic_DNA"/>
</dbReference>